<dbReference type="EMBL" id="AP018786">
    <property type="protein sequence ID" value="BBF22750.1"/>
    <property type="molecule type" value="Genomic_DNA"/>
</dbReference>
<dbReference type="PANTHER" id="PTHR34980">
    <property type="entry name" value="INNER MEMBRANE PROTEIN-RELATED-RELATED"/>
    <property type="match status" value="1"/>
</dbReference>
<gene>
    <name evidence="3" type="ORF">SUTMEG_06410</name>
</gene>
<dbReference type="RefSeq" id="WP_170143802.1">
    <property type="nucleotide sequence ID" value="NZ_AP018786.1"/>
</dbReference>
<keyword evidence="4" id="KW-1185">Reference proteome</keyword>
<evidence type="ECO:0000313" key="4">
    <source>
        <dbReference type="Proteomes" id="UP000271003"/>
    </source>
</evidence>
<feature type="region of interest" description="Disordered" evidence="1">
    <location>
        <begin position="128"/>
        <end position="248"/>
    </location>
</feature>
<dbReference type="KEGG" id="sutt:SUTMEG_06410"/>
<keyword evidence="2" id="KW-0812">Transmembrane</keyword>
<feature type="compositionally biased region" description="Polar residues" evidence="1">
    <location>
        <begin position="152"/>
        <end position="162"/>
    </location>
</feature>
<name>A0A2Z6IA16_9BURK</name>
<keyword evidence="2" id="KW-0472">Membrane</keyword>
<proteinExistence type="predicted"/>
<protein>
    <recommendedName>
        <fullName evidence="5">DUF805 domain-containing protein</fullName>
    </recommendedName>
</protein>
<feature type="transmembrane region" description="Helical" evidence="2">
    <location>
        <begin position="83"/>
        <end position="107"/>
    </location>
</feature>
<evidence type="ECO:0008006" key="5">
    <source>
        <dbReference type="Google" id="ProtNLM"/>
    </source>
</evidence>
<dbReference type="PANTHER" id="PTHR34980:SF3">
    <property type="entry name" value="BLR8105 PROTEIN"/>
    <property type="match status" value="1"/>
</dbReference>
<feature type="transmembrane region" description="Helical" evidence="2">
    <location>
        <begin position="21"/>
        <end position="42"/>
    </location>
</feature>
<accession>A0A2Z6IA16</accession>
<sequence length="314" mass="33058">MSVATADVLTFSLRGRAARSAYVAGVFLALASGAAAGTMFAAGTELPASTLATALTAFSALFGLAAAGLLVSSVVRRLHDISYGGFAALVLLVPLVNVVCLVLLALWPGKRGSNRFGPDPRASIEEGAQAYDERSATARTSSEVVDLHETPDASSSVETTPETVAGPSPDAVPLLTTDSPTAMDDTSRTARPSRSSRSNAGSNTRSGARTAAKPIAKSHPNAKSGSKSALKPKAQPKPKASETAEPVEAVEVVDEAEARCERVWEAARASIVDENLSVRLQVKVRSVDKLRKLLDKGRITPEHFKRWKIRIMEL</sequence>
<reference evidence="3 4" key="1">
    <citation type="journal article" date="2018" name="Int. J. Syst. Evol. Microbiol.">
        <title>Mesosutterella multiformis gen. nov., sp. nov., a member of the family Sutterellaceae and Sutterella megalosphaeroides sp. nov., isolated from human faeces.</title>
        <authorList>
            <person name="Sakamoto M."/>
            <person name="Ikeyama N."/>
            <person name="Kunihiro T."/>
            <person name="Iino T."/>
            <person name="Yuki M."/>
            <person name="Ohkuma M."/>
        </authorList>
    </citation>
    <scope>NUCLEOTIDE SEQUENCE [LARGE SCALE GENOMIC DNA]</scope>
    <source>
        <strain evidence="3 4">6FBBBH3</strain>
    </source>
</reference>
<feature type="transmembrane region" description="Helical" evidence="2">
    <location>
        <begin position="48"/>
        <end position="71"/>
    </location>
</feature>
<dbReference type="InterPro" id="IPR008523">
    <property type="entry name" value="DUF805"/>
</dbReference>
<evidence type="ECO:0000256" key="1">
    <source>
        <dbReference type="SAM" id="MobiDB-lite"/>
    </source>
</evidence>
<dbReference type="GO" id="GO:0005886">
    <property type="term" value="C:plasma membrane"/>
    <property type="evidence" value="ECO:0007669"/>
    <property type="project" value="TreeGrafter"/>
</dbReference>
<dbReference type="Proteomes" id="UP000271003">
    <property type="component" value="Chromosome"/>
</dbReference>
<keyword evidence="2" id="KW-1133">Transmembrane helix</keyword>
<feature type="compositionally biased region" description="Low complexity" evidence="1">
    <location>
        <begin position="226"/>
        <end position="248"/>
    </location>
</feature>
<evidence type="ECO:0000313" key="3">
    <source>
        <dbReference type="EMBL" id="BBF22750.1"/>
    </source>
</evidence>
<evidence type="ECO:0000256" key="2">
    <source>
        <dbReference type="SAM" id="Phobius"/>
    </source>
</evidence>
<dbReference type="AlphaFoldDB" id="A0A2Z6IA16"/>
<organism evidence="3 4">
    <name type="scientific">Sutterella megalosphaeroides</name>
    <dbReference type="NCBI Taxonomy" id="2494234"/>
    <lineage>
        <taxon>Bacteria</taxon>
        <taxon>Pseudomonadati</taxon>
        <taxon>Pseudomonadota</taxon>
        <taxon>Betaproteobacteria</taxon>
        <taxon>Burkholderiales</taxon>
        <taxon>Sutterellaceae</taxon>
        <taxon>Sutterella</taxon>
    </lineage>
</organism>
<dbReference type="Pfam" id="PF05656">
    <property type="entry name" value="DUF805"/>
    <property type="match status" value="1"/>
</dbReference>
<feature type="compositionally biased region" description="Low complexity" evidence="1">
    <location>
        <begin position="189"/>
        <end position="207"/>
    </location>
</feature>